<dbReference type="STRING" id="1678637.AC230_11060"/>
<dbReference type="AlphaFoldDB" id="A0A0K9XGF8"/>
<dbReference type="Proteomes" id="UP000037288">
    <property type="component" value="Unassembled WGS sequence"/>
</dbReference>
<gene>
    <name evidence="3" type="ORF">AC230_11060</name>
</gene>
<dbReference type="PATRIC" id="fig|1678637.3.peg.2393"/>
<evidence type="ECO:0008006" key="5">
    <source>
        <dbReference type="Google" id="ProtNLM"/>
    </source>
</evidence>
<name>A0A0K9XGF8_9ACTN</name>
<feature type="compositionally biased region" description="Basic and acidic residues" evidence="1">
    <location>
        <begin position="42"/>
        <end position="87"/>
    </location>
</feature>
<dbReference type="EMBL" id="LFXA01000005">
    <property type="protein sequence ID" value="KNB52499.1"/>
    <property type="molecule type" value="Genomic_DNA"/>
</dbReference>
<evidence type="ECO:0000313" key="3">
    <source>
        <dbReference type="EMBL" id="KNB52499.1"/>
    </source>
</evidence>
<protein>
    <recommendedName>
        <fullName evidence="5">DUF4232 domain-containing protein</fullName>
    </recommendedName>
</protein>
<comment type="caution">
    <text evidence="3">The sequence shown here is derived from an EMBL/GenBank/DDBJ whole genome shotgun (WGS) entry which is preliminary data.</text>
</comment>
<keyword evidence="2" id="KW-0732">Signal</keyword>
<accession>A0A0K9XGF8</accession>
<feature type="chain" id="PRO_5005532456" description="DUF4232 domain-containing protein" evidence="2">
    <location>
        <begin position="22"/>
        <end position="331"/>
    </location>
</feature>
<feature type="compositionally biased region" description="Low complexity" evidence="1">
    <location>
        <begin position="298"/>
        <end position="307"/>
    </location>
</feature>
<evidence type="ECO:0000313" key="4">
    <source>
        <dbReference type="Proteomes" id="UP000037288"/>
    </source>
</evidence>
<evidence type="ECO:0000256" key="2">
    <source>
        <dbReference type="SAM" id="SignalP"/>
    </source>
</evidence>
<keyword evidence="4" id="KW-1185">Reference proteome</keyword>
<reference evidence="4" key="1">
    <citation type="submission" date="2015-07" db="EMBL/GenBank/DDBJ databases">
        <title>Draft genome sequence of Streptomyces sp. CMAA 1322, a bacterium isolated from Caatinga biome, from dry forest semiarid of Brazil.</title>
        <authorList>
            <person name="Santos S.N."/>
            <person name="Gacesa R."/>
            <person name="Taketani R.G."/>
            <person name="Long P.F."/>
            <person name="Melo I.S."/>
        </authorList>
    </citation>
    <scope>NUCLEOTIDE SEQUENCE [LARGE SCALE GENOMIC DNA]</scope>
    <source>
        <strain evidence="4">CMAA 1322</strain>
    </source>
</reference>
<feature type="region of interest" description="Disordered" evidence="1">
    <location>
        <begin position="23"/>
        <end position="113"/>
    </location>
</feature>
<organism evidence="3 4">
    <name type="scientific">Streptomyces caatingaensis</name>
    <dbReference type="NCBI Taxonomy" id="1678637"/>
    <lineage>
        <taxon>Bacteria</taxon>
        <taxon>Bacillati</taxon>
        <taxon>Actinomycetota</taxon>
        <taxon>Actinomycetes</taxon>
        <taxon>Kitasatosporales</taxon>
        <taxon>Streptomycetaceae</taxon>
        <taxon>Streptomyces</taxon>
    </lineage>
</organism>
<feature type="compositionally biased region" description="Gly residues" evidence="1">
    <location>
        <begin position="262"/>
        <end position="292"/>
    </location>
</feature>
<sequence length="331" mass="31429">MGGAVAAVVLLGVALPTVLHVADEIDSPGPGDRPANAASSRHHSEGPADGRQPGESDDPPGERSRDGSVARGDHRAEPSGDGARTRETGAPQGTDRSGGATVPPPPGATLGAAAPVCSRSQLGGGSGVVGSADAAGRIYGAFRIVNVSHAACAVTGPGSLVASARTGAAGHTRVAVVDHTSGDPAAGLPDPRREPREVVLRPGQAYEVKFAWVPSADGAPGACTKDGSSPTPSSSPATPATTASHAPVLSTAGAPETPAAAGSGGSAGSGSSTGAGGTGGSGGSGGTTGGGITLTNTPMAGEPAAAEARIPEACAGTVYHTGALPASAPTP</sequence>
<feature type="signal peptide" evidence="2">
    <location>
        <begin position="1"/>
        <end position="21"/>
    </location>
</feature>
<proteinExistence type="predicted"/>
<feature type="compositionally biased region" description="Low complexity" evidence="1">
    <location>
        <begin position="228"/>
        <end position="261"/>
    </location>
</feature>
<feature type="region of interest" description="Disordered" evidence="1">
    <location>
        <begin position="217"/>
        <end position="307"/>
    </location>
</feature>
<evidence type="ECO:0000256" key="1">
    <source>
        <dbReference type="SAM" id="MobiDB-lite"/>
    </source>
</evidence>